<dbReference type="Pfam" id="PF00128">
    <property type="entry name" value="Alpha-amylase"/>
    <property type="match status" value="1"/>
</dbReference>
<gene>
    <name evidence="3" type="ORF">JY500_10090</name>
</gene>
<dbReference type="PANTHER" id="PTHR10357:SF209">
    <property type="entry name" value="PERIPLASMIC ALPHA-AMYLASE"/>
    <property type="match status" value="1"/>
</dbReference>
<evidence type="ECO:0000313" key="4">
    <source>
        <dbReference type="Proteomes" id="UP000663570"/>
    </source>
</evidence>
<proteinExistence type="predicted"/>
<dbReference type="SUPFAM" id="SSF49344">
    <property type="entry name" value="CBD9-like"/>
    <property type="match status" value="1"/>
</dbReference>
<feature type="domain" description="Glycosyl hydrolase family 13 catalytic" evidence="2">
    <location>
        <begin position="55"/>
        <end position="474"/>
    </location>
</feature>
<dbReference type="Proteomes" id="UP000663570">
    <property type="component" value="Chromosome"/>
</dbReference>
<evidence type="ECO:0000313" key="3">
    <source>
        <dbReference type="EMBL" id="QSI78931.1"/>
    </source>
</evidence>
<organism evidence="3 4">
    <name type="scientific">Niveibacterium microcysteis</name>
    <dbReference type="NCBI Taxonomy" id="2811415"/>
    <lineage>
        <taxon>Bacteria</taxon>
        <taxon>Pseudomonadati</taxon>
        <taxon>Pseudomonadota</taxon>
        <taxon>Betaproteobacteria</taxon>
        <taxon>Rhodocyclales</taxon>
        <taxon>Rhodocyclaceae</taxon>
        <taxon>Niveibacterium</taxon>
    </lineage>
</organism>
<dbReference type="PROSITE" id="PS51257">
    <property type="entry name" value="PROKAR_LIPOPROTEIN"/>
    <property type="match status" value="1"/>
</dbReference>
<evidence type="ECO:0000256" key="1">
    <source>
        <dbReference type="SAM" id="SignalP"/>
    </source>
</evidence>
<dbReference type="EMBL" id="CP071060">
    <property type="protein sequence ID" value="QSI78931.1"/>
    <property type="molecule type" value="Genomic_DNA"/>
</dbReference>
<sequence>MKRFHPWPTVAMTAVAAALLASCGDNSDLPCCDPPPPAQLLHVASPEWQDQIVYFVMTDRFNDGDPSNNDQGAGEFDPADGAKYSGGDLRGVEAKIDYIKGLGATAVWVTPPVANQWWDPLNNYGGYHGYWASNFMEVDKHMGTLADYKSLSSSLHKSGMYLIQDVVLNHTGNFFSYRGGYDAADPTKFLVMNTASKPGAAPTQSPFDLNDPRNADHVKAGIYHWTPSISDFQDATQEKNYQLSDLDDLNTENPAVRDALRKSYAYWIKEVGVDGFRIDTAFYVPPDTFKDFLYSTDTTNPGIVAAAKATGRENFLSFGEGFASDRAYEDTKAKKIDSYMTDPATGETILPGMINFPLYTSAGDVFARGRPTAELGYRIRDVMTTHKRPHLMPSFLDNHDVDRFLAGGSEAGLKQNLLMMMTLPGIPVIYYGTEQAFKEQRAAMFKAGYKSGGKDNFDTTAPLYQYIAQVSALRKANKVFSRGTPTVLKENGAAAGVFAYKMSWNGTTAFVVFNTADGETLLDNLETGLAAHAVLKPLFAASGTATQAVADKNGRLSMKLPARSAYVWLATADTASVVDPTATISMTALNDVKEAGDFIVSGVSTELTNFKLVIDGDVAHAQTVTPAGDGSWSATVDTATMIDPTIRHSIVAWSETSAVLSNSGSFFVDRPFVKLAEVVDPAGDDVGPTGVYKYPTNDSWGSNRQLDLRKVTVSGAGGAMRIDVQTNKVTTVWNPANGFDHVAFTIFIEVPGKAGGVTAMPLQNAVLPGGMKWHYRLRAHGWSNAIFTSAGASASNEGTNASPAAGLKVDTATNTVSFILPDASLGKLSSLSGVKVYVTTWDYDGGYRGLSPTTQEWAFWGGNGATDPLVMDDTTVISLP</sequence>
<dbReference type="SMART" id="SM00642">
    <property type="entry name" value="Aamy"/>
    <property type="match status" value="1"/>
</dbReference>
<dbReference type="InterPro" id="IPR019248">
    <property type="entry name" value="Glucodextran_C"/>
</dbReference>
<dbReference type="RefSeq" id="WP_206256259.1">
    <property type="nucleotide sequence ID" value="NZ_CP071060.1"/>
</dbReference>
<dbReference type="InterPro" id="IPR006047">
    <property type="entry name" value="GH13_cat_dom"/>
</dbReference>
<evidence type="ECO:0000259" key="2">
    <source>
        <dbReference type="SMART" id="SM00642"/>
    </source>
</evidence>
<dbReference type="PANTHER" id="PTHR10357">
    <property type="entry name" value="ALPHA-AMYLASE FAMILY MEMBER"/>
    <property type="match status" value="1"/>
</dbReference>
<protein>
    <recommendedName>
        <fullName evidence="2">Glycosyl hydrolase family 13 catalytic domain-containing protein</fullName>
    </recommendedName>
</protein>
<dbReference type="InterPro" id="IPR017853">
    <property type="entry name" value="GH"/>
</dbReference>
<dbReference type="Gene3D" id="3.20.20.80">
    <property type="entry name" value="Glycosidases"/>
    <property type="match status" value="1"/>
</dbReference>
<keyword evidence="4" id="KW-1185">Reference proteome</keyword>
<feature type="chain" id="PRO_5045894683" description="Glycosyl hydrolase family 13 catalytic domain-containing protein" evidence="1">
    <location>
        <begin position="28"/>
        <end position="880"/>
    </location>
</feature>
<name>A0ABX7MD34_9RHOO</name>
<keyword evidence="1" id="KW-0732">Signal</keyword>
<accession>A0ABX7MD34</accession>
<reference evidence="3 4" key="1">
    <citation type="submission" date="2021-02" db="EMBL/GenBank/DDBJ databases">
        <title>Niveibacterium changnyeongensis HC41.</title>
        <authorList>
            <person name="Kang M."/>
        </authorList>
    </citation>
    <scope>NUCLEOTIDE SEQUENCE [LARGE SCALE GENOMIC DNA]</scope>
    <source>
        <strain evidence="3 4">HC41</strain>
    </source>
</reference>
<dbReference type="Pfam" id="PF09985">
    <property type="entry name" value="Glucodextran_C"/>
    <property type="match status" value="1"/>
</dbReference>
<dbReference type="Gene3D" id="2.60.40.1190">
    <property type="match status" value="1"/>
</dbReference>
<dbReference type="SUPFAM" id="SSF51011">
    <property type="entry name" value="Glycosyl hydrolase domain"/>
    <property type="match status" value="1"/>
</dbReference>
<dbReference type="SUPFAM" id="SSF51445">
    <property type="entry name" value="(Trans)glycosidases"/>
    <property type="match status" value="1"/>
</dbReference>
<feature type="signal peptide" evidence="1">
    <location>
        <begin position="1"/>
        <end position="27"/>
    </location>
</feature>